<dbReference type="HOGENOM" id="CLU_2640726_0_0_1"/>
<keyword evidence="3" id="KW-1185">Reference proteome</keyword>
<evidence type="ECO:0000313" key="2">
    <source>
        <dbReference type="EMBL" id="EDW32142.1"/>
    </source>
</evidence>
<name>B4GB40_DROPE</name>
<reference evidence="2 3" key="1">
    <citation type="journal article" date="2007" name="Nature">
        <title>Evolution of genes and genomes on the Drosophila phylogeny.</title>
        <authorList>
            <consortium name="Drosophila 12 Genomes Consortium"/>
            <person name="Clark A.G."/>
            <person name="Eisen M.B."/>
            <person name="Smith D.R."/>
            <person name="Bergman C.M."/>
            <person name="Oliver B."/>
            <person name="Markow T.A."/>
            <person name="Kaufman T.C."/>
            <person name="Kellis M."/>
            <person name="Gelbart W."/>
            <person name="Iyer V.N."/>
            <person name="Pollard D.A."/>
            <person name="Sackton T.B."/>
            <person name="Larracuente A.M."/>
            <person name="Singh N.D."/>
            <person name="Abad J.P."/>
            <person name="Abt D.N."/>
            <person name="Adryan B."/>
            <person name="Aguade M."/>
            <person name="Akashi H."/>
            <person name="Anderson W.W."/>
            <person name="Aquadro C.F."/>
            <person name="Ardell D.H."/>
            <person name="Arguello R."/>
            <person name="Artieri C.G."/>
            <person name="Barbash D.A."/>
            <person name="Barker D."/>
            <person name="Barsanti P."/>
            <person name="Batterham P."/>
            <person name="Batzoglou S."/>
            <person name="Begun D."/>
            <person name="Bhutkar A."/>
            <person name="Blanco E."/>
            <person name="Bosak S.A."/>
            <person name="Bradley R.K."/>
            <person name="Brand A.D."/>
            <person name="Brent M.R."/>
            <person name="Brooks A.N."/>
            <person name="Brown R.H."/>
            <person name="Butlin R.K."/>
            <person name="Caggese C."/>
            <person name="Calvi B.R."/>
            <person name="Bernardo de Carvalho A."/>
            <person name="Caspi A."/>
            <person name="Castrezana S."/>
            <person name="Celniker S.E."/>
            <person name="Chang J.L."/>
            <person name="Chapple C."/>
            <person name="Chatterji S."/>
            <person name="Chinwalla A."/>
            <person name="Civetta A."/>
            <person name="Clifton S.W."/>
            <person name="Comeron J.M."/>
            <person name="Costello J.C."/>
            <person name="Coyne J.A."/>
            <person name="Daub J."/>
            <person name="David R.G."/>
            <person name="Delcher A.L."/>
            <person name="Delehaunty K."/>
            <person name="Do C.B."/>
            <person name="Ebling H."/>
            <person name="Edwards K."/>
            <person name="Eickbush T."/>
            <person name="Evans J.D."/>
            <person name="Filipski A."/>
            <person name="Findeiss S."/>
            <person name="Freyhult E."/>
            <person name="Fulton L."/>
            <person name="Fulton R."/>
            <person name="Garcia A.C."/>
            <person name="Gardiner A."/>
            <person name="Garfield D.A."/>
            <person name="Garvin B.E."/>
            <person name="Gibson G."/>
            <person name="Gilbert D."/>
            <person name="Gnerre S."/>
            <person name="Godfrey J."/>
            <person name="Good R."/>
            <person name="Gotea V."/>
            <person name="Gravely B."/>
            <person name="Greenberg A.J."/>
            <person name="Griffiths-Jones S."/>
            <person name="Gross S."/>
            <person name="Guigo R."/>
            <person name="Gustafson E.A."/>
            <person name="Haerty W."/>
            <person name="Hahn M.W."/>
            <person name="Halligan D.L."/>
            <person name="Halpern A.L."/>
            <person name="Halter G.M."/>
            <person name="Han M.V."/>
            <person name="Heger A."/>
            <person name="Hillier L."/>
            <person name="Hinrichs A.S."/>
            <person name="Holmes I."/>
            <person name="Hoskins R.A."/>
            <person name="Hubisz M.J."/>
            <person name="Hultmark D."/>
            <person name="Huntley M.A."/>
            <person name="Jaffe D.B."/>
            <person name="Jagadeeshan S."/>
            <person name="Jeck W.R."/>
            <person name="Johnson J."/>
            <person name="Jones C.D."/>
            <person name="Jordan W.C."/>
            <person name="Karpen G.H."/>
            <person name="Kataoka E."/>
            <person name="Keightley P.D."/>
            <person name="Kheradpour P."/>
            <person name="Kirkness E.F."/>
            <person name="Koerich L.B."/>
            <person name="Kristiansen K."/>
            <person name="Kudrna D."/>
            <person name="Kulathinal R.J."/>
            <person name="Kumar S."/>
            <person name="Kwok R."/>
            <person name="Lander E."/>
            <person name="Langley C.H."/>
            <person name="Lapoint R."/>
            <person name="Lazzaro B.P."/>
            <person name="Lee S.J."/>
            <person name="Levesque L."/>
            <person name="Li R."/>
            <person name="Lin C.F."/>
            <person name="Lin M.F."/>
            <person name="Lindblad-Toh K."/>
            <person name="Llopart A."/>
            <person name="Long M."/>
            <person name="Low L."/>
            <person name="Lozovsky E."/>
            <person name="Lu J."/>
            <person name="Luo M."/>
            <person name="Machado C.A."/>
            <person name="Makalowski W."/>
            <person name="Marzo M."/>
            <person name="Matsuda M."/>
            <person name="Matzkin L."/>
            <person name="McAllister B."/>
            <person name="McBride C.S."/>
            <person name="McKernan B."/>
            <person name="McKernan K."/>
            <person name="Mendez-Lago M."/>
            <person name="Minx P."/>
            <person name="Mollenhauer M.U."/>
            <person name="Montooth K."/>
            <person name="Mount S.M."/>
            <person name="Mu X."/>
            <person name="Myers E."/>
            <person name="Negre B."/>
            <person name="Newfeld S."/>
            <person name="Nielsen R."/>
            <person name="Noor M.A."/>
            <person name="O'Grady P."/>
            <person name="Pachter L."/>
            <person name="Papaceit M."/>
            <person name="Parisi M.J."/>
            <person name="Parisi M."/>
            <person name="Parts L."/>
            <person name="Pedersen J.S."/>
            <person name="Pesole G."/>
            <person name="Phillippy A.M."/>
            <person name="Ponting C.P."/>
            <person name="Pop M."/>
            <person name="Porcelli D."/>
            <person name="Powell J.R."/>
            <person name="Prohaska S."/>
            <person name="Pruitt K."/>
            <person name="Puig M."/>
            <person name="Quesneville H."/>
            <person name="Ram K.R."/>
            <person name="Rand D."/>
            <person name="Rasmussen M.D."/>
            <person name="Reed L.K."/>
            <person name="Reenan R."/>
            <person name="Reily A."/>
            <person name="Remington K.A."/>
            <person name="Rieger T.T."/>
            <person name="Ritchie M.G."/>
            <person name="Robin C."/>
            <person name="Rogers Y.H."/>
            <person name="Rohde C."/>
            <person name="Rozas J."/>
            <person name="Rubenfield M.J."/>
            <person name="Ruiz A."/>
            <person name="Russo S."/>
            <person name="Salzberg S.L."/>
            <person name="Sanchez-Gracia A."/>
            <person name="Saranga D.J."/>
            <person name="Sato H."/>
            <person name="Schaeffer S.W."/>
            <person name="Schatz M.C."/>
            <person name="Schlenke T."/>
            <person name="Schwartz R."/>
            <person name="Segarra C."/>
            <person name="Singh R.S."/>
            <person name="Sirot L."/>
            <person name="Sirota M."/>
            <person name="Sisneros N.B."/>
            <person name="Smith C.D."/>
            <person name="Smith T.F."/>
            <person name="Spieth J."/>
            <person name="Stage D.E."/>
            <person name="Stark A."/>
            <person name="Stephan W."/>
            <person name="Strausberg R.L."/>
            <person name="Strempel S."/>
            <person name="Sturgill D."/>
            <person name="Sutton G."/>
            <person name="Sutton G.G."/>
            <person name="Tao W."/>
            <person name="Teichmann S."/>
            <person name="Tobari Y.N."/>
            <person name="Tomimura Y."/>
            <person name="Tsolas J.M."/>
            <person name="Valente V.L."/>
            <person name="Venter E."/>
            <person name="Venter J.C."/>
            <person name="Vicario S."/>
            <person name="Vieira F.G."/>
            <person name="Vilella A.J."/>
            <person name="Villasante A."/>
            <person name="Walenz B."/>
            <person name="Wang J."/>
            <person name="Wasserman M."/>
            <person name="Watts T."/>
            <person name="Wilson D."/>
            <person name="Wilson R.K."/>
            <person name="Wing R.A."/>
            <person name="Wolfner M.F."/>
            <person name="Wong A."/>
            <person name="Wong G.K."/>
            <person name="Wu C.I."/>
            <person name="Wu G."/>
            <person name="Yamamoto D."/>
            <person name="Yang H.P."/>
            <person name="Yang S.P."/>
            <person name="Yorke J.A."/>
            <person name="Yoshida K."/>
            <person name="Zdobnov E."/>
            <person name="Zhang P."/>
            <person name="Zhang Y."/>
            <person name="Zimin A.V."/>
            <person name="Baldwin J."/>
            <person name="Abdouelleil A."/>
            <person name="Abdulkadir J."/>
            <person name="Abebe A."/>
            <person name="Abera B."/>
            <person name="Abreu J."/>
            <person name="Acer S.C."/>
            <person name="Aftuck L."/>
            <person name="Alexander A."/>
            <person name="An P."/>
            <person name="Anderson E."/>
            <person name="Anderson S."/>
            <person name="Arachi H."/>
            <person name="Azer M."/>
            <person name="Bachantsang P."/>
            <person name="Barry A."/>
            <person name="Bayul T."/>
            <person name="Berlin A."/>
            <person name="Bessette D."/>
            <person name="Bloom T."/>
            <person name="Blye J."/>
            <person name="Boguslavskiy L."/>
            <person name="Bonnet C."/>
            <person name="Boukhgalter B."/>
            <person name="Bourzgui I."/>
            <person name="Brown A."/>
            <person name="Cahill P."/>
            <person name="Channer S."/>
            <person name="Cheshatsang Y."/>
            <person name="Chuda L."/>
            <person name="Citroen M."/>
            <person name="Collymore A."/>
            <person name="Cooke P."/>
            <person name="Costello M."/>
            <person name="D'Aco K."/>
            <person name="Daza R."/>
            <person name="De Haan G."/>
            <person name="DeGray S."/>
            <person name="DeMaso C."/>
            <person name="Dhargay N."/>
            <person name="Dooley K."/>
            <person name="Dooley E."/>
            <person name="Doricent M."/>
            <person name="Dorje P."/>
            <person name="Dorjee K."/>
            <person name="Dupes A."/>
            <person name="Elong R."/>
            <person name="Falk J."/>
            <person name="Farina A."/>
            <person name="Faro S."/>
            <person name="Ferguson D."/>
            <person name="Fisher S."/>
            <person name="Foley C.D."/>
            <person name="Franke A."/>
            <person name="Friedrich D."/>
            <person name="Gadbois L."/>
            <person name="Gearin G."/>
            <person name="Gearin C.R."/>
            <person name="Giannoukos G."/>
            <person name="Goode T."/>
            <person name="Graham J."/>
            <person name="Grandbois E."/>
            <person name="Grewal S."/>
            <person name="Gyaltsen K."/>
            <person name="Hafez N."/>
            <person name="Hagos B."/>
            <person name="Hall J."/>
            <person name="Henson C."/>
            <person name="Hollinger A."/>
            <person name="Honan T."/>
            <person name="Huard M.D."/>
            <person name="Hughes L."/>
            <person name="Hurhula B."/>
            <person name="Husby M.E."/>
            <person name="Kamat A."/>
            <person name="Kanga B."/>
            <person name="Kashin S."/>
            <person name="Khazanovich D."/>
            <person name="Kisner P."/>
            <person name="Lance K."/>
            <person name="Lara M."/>
            <person name="Lee W."/>
            <person name="Lennon N."/>
            <person name="Letendre F."/>
            <person name="LeVine R."/>
            <person name="Lipovsky A."/>
            <person name="Liu X."/>
            <person name="Liu J."/>
            <person name="Liu S."/>
            <person name="Lokyitsang T."/>
            <person name="Lokyitsang Y."/>
            <person name="Lubonja R."/>
            <person name="Lui A."/>
            <person name="MacDonald P."/>
            <person name="Magnisalis V."/>
            <person name="Maru K."/>
            <person name="Matthews C."/>
            <person name="McCusker W."/>
            <person name="McDonough S."/>
            <person name="Mehta T."/>
            <person name="Meldrim J."/>
            <person name="Meneus L."/>
            <person name="Mihai O."/>
            <person name="Mihalev A."/>
            <person name="Mihova T."/>
            <person name="Mittelman R."/>
            <person name="Mlenga V."/>
            <person name="Montmayeur A."/>
            <person name="Mulrain L."/>
            <person name="Navidi A."/>
            <person name="Naylor J."/>
            <person name="Negash T."/>
            <person name="Nguyen T."/>
            <person name="Nguyen N."/>
            <person name="Nicol R."/>
            <person name="Norbu C."/>
            <person name="Norbu N."/>
            <person name="Novod N."/>
            <person name="O'Neill B."/>
            <person name="Osman S."/>
            <person name="Markiewicz E."/>
            <person name="Oyono O.L."/>
            <person name="Patti C."/>
            <person name="Phunkhang P."/>
            <person name="Pierre F."/>
            <person name="Priest M."/>
            <person name="Raghuraman S."/>
            <person name="Rege F."/>
            <person name="Reyes R."/>
            <person name="Rise C."/>
            <person name="Rogov P."/>
            <person name="Ross K."/>
            <person name="Ryan E."/>
            <person name="Settipalli S."/>
            <person name="Shea T."/>
            <person name="Sherpa N."/>
            <person name="Shi L."/>
            <person name="Shih D."/>
            <person name="Sparrow T."/>
            <person name="Spaulding J."/>
            <person name="Stalker J."/>
            <person name="Stange-Thomann N."/>
            <person name="Stavropoulos S."/>
            <person name="Stone C."/>
            <person name="Strader C."/>
            <person name="Tesfaye S."/>
            <person name="Thomson T."/>
            <person name="Thoulutsang Y."/>
            <person name="Thoulutsang D."/>
            <person name="Topham K."/>
            <person name="Topping I."/>
            <person name="Tsamla T."/>
            <person name="Vassiliev H."/>
            <person name="Vo A."/>
            <person name="Wangchuk T."/>
            <person name="Wangdi T."/>
            <person name="Weiand M."/>
            <person name="Wilkinson J."/>
            <person name="Wilson A."/>
            <person name="Yadav S."/>
            <person name="Young G."/>
            <person name="Yu Q."/>
            <person name="Zembek L."/>
            <person name="Zhong D."/>
            <person name="Zimmer A."/>
            <person name="Zwirko Z."/>
            <person name="Jaffe D.B."/>
            <person name="Alvarez P."/>
            <person name="Brockman W."/>
            <person name="Butler J."/>
            <person name="Chin C."/>
            <person name="Gnerre S."/>
            <person name="Grabherr M."/>
            <person name="Kleber M."/>
            <person name="Mauceli E."/>
            <person name="MacCallum I."/>
        </authorList>
    </citation>
    <scope>NUCLEOTIDE SEQUENCE [LARGE SCALE GENOMIC DNA]</scope>
    <source>
        <strain evidence="3">MSH-3 / Tucson 14011-0111.49</strain>
    </source>
</reference>
<proteinExistence type="predicted"/>
<dbReference type="Proteomes" id="UP000008744">
    <property type="component" value="Unassembled WGS sequence"/>
</dbReference>
<protein>
    <submittedName>
        <fullName evidence="2">GL10593</fullName>
    </submittedName>
</protein>
<evidence type="ECO:0000313" key="3">
    <source>
        <dbReference type="Proteomes" id="UP000008744"/>
    </source>
</evidence>
<evidence type="ECO:0000256" key="1">
    <source>
        <dbReference type="SAM" id="MobiDB-lite"/>
    </source>
</evidence>
<dbReference type="EMBL" id="CH479181">
    <property type="protein sequence ID" value="EDW32142.1"/>
    <property type="molecule type" value="Genomic_DNA"/>
</dbReference>
<sequence length="77" mass="8642">MVTDKVMGNIEINEIRTIPSRKSAPGNRRTPAAQDELNQPLMRTADLRWRPPSIATNGSGTERDCWGCGSDYRWGHT</sequence>
<dbReference type="AlphaFoldDB" id="B4GB40"/>
<feature type="region of interest" description="Disordered" evidence="1">
    <location>
        <begin position="13"/>
        <end position="62"/>
    </location>
</feature>
<accession>B4GB40</accession>
<gene>
    <name evidence="2" type="primary">Dper\GL10593</name>
    <name evidence="2" type="ORF">Dper_GL10593</name>
</gene>
<organism evidence="3">
    <name type="scientific">Drosophila persimilis</name>
    <name type="common">Fruit fly</name>
    <dbReference type="NCBI Taxonomy" id="7234"/>
    <lineage>
        <taxon>Eukaryota</taxon>
        <taxon>Metazoa</taxon>
        <taxon>Ecdysozoa</taxon>
        <taxon>Arthropoda</taxon>
        <taxon>Hexapoda</taxon>
        <taxon>Insecta</taxon>
        <taxon>Pterygota</taxon>
        <taxon>Neoptera</taxon>
        <taxon>Endopterygota</taxon>
        <taxon>Diptera</taxon>
        <taxon>Brachycera</taxon>
        <taxon>Muscomorpha</taxon>
        <taxon>Ephydroidea</taxon>
        <taxon>Drosophilidae</taxon>
        <taxon>Drosophila</taxon>
        <taxon>Sophophora</taxon>
    </lineage>
</organism>